<dbReference type="AlphaFoldDB" id="B2RKP5"/>
<proteinExistence type="predicted"/>
<organism evidence="1 2">
    <name type="scientific">Porphyromonas gingivalis (strain ATCC 33277 / DSM 20709 / CIP 103683 / JCM 12257 / NCTC 11834 / 2561)</name>
    <dbReference type="NCBI Taxonomy" id="431947"/>
    <lineage>
        <taxon>Bacteria</taxon>
        <taxon>Pseudomonadati</taxon>
        <taxon>Bacteroidota</taxon>
        <taxon>Bacteroidia</taxon>
        <taxon>Bacteroidales</taxon>
        <taxon>Porphyromonadaceae</taxon>
        <taxon>Porphyromonas</taxon>
    </lineage>
</organism>
<reference evidence="1 2" key="1">
    <citation type="journal article" date="2008" name="DNA Res.">
        <title>Determination of the genome sequence of Porphyromonas gingivalis strain ATCC 33277 and genomic comparison with strain W83 revealed extensive genome rearrangements in P. gingivalis.</title>
        <authorList>
            <person name="Naito M."/>
            <person name="Hirakawa H."/>
            <person name="Yamashita A."/>
            <person name="Ohara N."/>
            <person name="Shoji M."/>
            <person name="Yukitake H."/>
            <person name="Nakayama K."/>
            <person name="Toh H."/>
            <person name="Yoshimura F."/>
            <person name="Kuhara S."/>
            <person name="Hattori M."/>
            <person name="Hayashi T."/>
            <person name="Nakayama K."/>
        </authorList>
    </citation>
    <scope>NUCLEOTIDE SEQUENCE [LARGE SCALE GENOMIC DNA]</scope>
    <source>
        <strain evidence="2">ATCC 33277 / DSM 20709 / CIP 103683 / JCM 12257 / NCTC 11834 / 2561</strain>
    </source>
</reference>
<dbReference type="HOGENOM" id="CLU_3375198_0_0_10"/>
<protein>
    <submittedName>
        <fullName evidence="1">Uncharacterized protein</fullName>
    </submittedName>
</protein>
<accession>B2RKP5</accession>
<gene>
    <name evidence="1" type="ordered locus">PGN_1421</name>
</gene>
<name>B2RKP5_PORG3</name>
<sequence>MDDHSVGSFCVVAKHQGKASCKCFISDSSLAVIG</sequence>
<dbReference type="EMBL" id="AP009380">
    <property type="protein sequence ID" value="BAG33940.1"/>
    <property type="molecule type" value="Genomic_DNA"/>
</dbReference>
<evidence type="ECO:0000313" key="2">
    <source>
        <dbReference type="Proteomes" id="UP000008842"/>
    </source>
</evidence>
<dbReference type="Proteomes" id="UP000008842">
    <property type="component" value="Chromosome"/>
</dbReference>
<dbReference type="KEGG" id="pgn:PGN_1421"/>
<evidence type="ECO:0000313" key="1">
    <source>
        <dbReference type="EMBL" id="BAG33940.1"/>
    </source>
</evidence>